<dbReference type="Proteomes" id="UP001152607">
    <property type="component" value="Unassembled WGS sequence"/>
</dbReference>
<feature type="chain" id="PRO_5040757584" evidence="1">
    <location>
        <begin position="18"/>
        <end position="247"/>
    </location>
</feature>
<keyword evidence="3" id="KW-1185">Reference proteome</keyword>
<reference evidence="2" key="1">
    <citation type="submission" date="2023-01" db="EMBL/GenBank/DDBJ databases">
        <authorList>
            <person name="Van Ghelder C."/>
            <person name="Rancurel C."/>
        </authorList>
    </citation>
    <scope>NUCLEOTIDE SEQUENCE</scope>
    <source>
        <strain evidence="2">CNCM I-4278</strain>
    </source>
</reference>
<evidence type="ECO:0000313" key="2">
    <source>
        <dbReference type="EMBL" id="CAI6339492.1"/>
    </source>
</evidence>
<name>A0A9W4UQX2_9PLEO</name>
<protein>
    <submittedName>
        <fullName evidence="2">Uncharacterized protein</fullName>
    </submittedName>
</protein>
<gene>
    <name evidence="2" type="ORF">PDIGIT_LOCUS12652</name>
</gene>
<comment type="caution">
    <text evidence="2">The sequence shown here is derived from an EMBL/GenBank/DDBJ whole genome shotgun (WGS) entry which is preliminary data.</text>
</comment>
<dbReference type="PANTHER" id="PTHR38049">
    <property type="entry name" value="RICIN B LECTIN DOMAIN-CONTAINING PROTEIN"/>
    <property type="match status" value="1"/>
</dbReference>
<dbReference type="OrthoDB" id="3928002at2759"/>
<organism evidence="2 3">
    <name type="scientific">Periconia digitata</name>
    <dbReference type="NCBI Taxonomy" id="1303443"/>
    <lineage>
        <taxon>Eukaryota</taxon>
        <taxon>Fungi</taxon>
        <taxon>Dikarya</taxon>
        <taxon>Ascomycota</taxon>
        <taxon>Pezizomycotina</taxon>
        <taxon>Dothideomycetes</taxon>
        <taxon>Pleosporomycetidae</taxon>
        <taxon>Pleosporales</taxon>
        <taxon>Massarineae</taxon>
        <taxon>Periconiaceae</taxon>
        <taxon>Periconia</taxon>
    </lineage>
</organism>
<dbReference type="AlphaFoldDB" id="A0A9W4UQX2"/>
<proteinExistence type="predicted"/>
<sequence>MVLELLTLAAIPTAISTAVGASEAVHQQHILDDEAESEERQAPFYLDVYCSAKSSKRDEVHGAMIVLEDGKLKLWPKDTDTNLPKEYENDDSPPPHPFTGFYLPFPASDLPNRPIPHRPILGLVSTVPTPHSPSFSKPSSRSRKPKLNWIYADEETRELRYGPRAEARYHVVGPWDWTEDDEQGLTLDGEECLVAVEEETGGYGWAVYWDREDDRLKGVGMEKERRVLRCSLERRFVKGGRTAIEVE</sequence>
<keyword evidence="1" id="KW-0732">Signal</keyword>
<accession>A0A9W4UQX2</accession>
<evidence type="ECO:0000256" key="1">
    <source>
        <dbReference type="SAM" id="SignalP"/>
    </source>
</evidence>
<evidence type="ECO:0000313" key="3">
    <source>
        <dbReference type="Proteomes" id="UP001152607"/>
    </source>
</evidence>
<feature type="signal peptide" evidence="1">
    <location>
        <begin position="1"/>
        <end position="17"/>
    </location>
</feature>
<dbReference type="PANTHER" id="PTHR38049:SF1">
    <property type="entry name" value="PROTEIN KINASE DOMAIN-CONTAINING PROTEIN"/>
    <property type="match status" value="1"/>
</dbReference>
<dbReference type="EMBL" id="CAOQHR010000009">
    <property type="protein sequence ID" value="CAI6339492.1"/>
    <property type="molecule type" value="Genomic_DNA"/>
</dbReference>